<dbReference type="EMBL" id="KQ421476">
    <property type="protein sequence ID" value="KOF77364.1"/>
    <property type="molecule type" value="Genomic_DNA"/>
</dbReference>
<accession>A0A0L8GKH3</accession>
<feature type="transmembrane region" description="Helical" evidence="5">
    <location>
        <begin position="7"/>
        <end position="26"/>
    </location>
</feature>
<evidence type="ECO:0000313" key="7">
    <source>
        <dbReference type="EMBL" id="KOF77364.1"/>
    </source>
</evidence>
<dbReference type="PROSITE" id="PS50929">
    <property type="entry name" value="ABC_TM1F"/>
    <property type="match status" value="1"/>
</dbReference>
<evidence type="ECO:0000256" key="3">
    <source>
        <dbReference type="ARBA" id="ARBA00022989"/>
    </source>
</evidence>
<feature type="transmembrane region" description="Helical" evidence="5">
    <location>
        <begin position="132"/>
        <end position="151"/>
    </location>
</feature>
<keyword evidence="4 5" id="KW-0472">Membrane</keyword>
<proteinExistence type="predicted"/>
<dbReference type="SUPFAM" id="SSF90123">
    <property type="entry name" value="ABC transporter transmembrane region"/>
    <property type="match status" value="1"/>
</dbReference>
<evidence type="ECO:0000256" key="4">
    <source>
        <dbReference type="ARBA" id="ARBA00023136"/>
    </source>
</evidence>
<evidence type="ECO:0000259" key="6">
    <source>
        <dbReference type="PROSITE" id="PS50929"/>
    </source>
</evidence>
<dbReference type="OrthoDB" id="6500128at2759"/>
<gene>
    <name evidence="7" type="ORF">OCBIM_22032198mg</name>
</gene>
<name>A0A0L8GKH3_OCTBM</name>
<comment type="subcellular location">
    <subcellularLocation>
        <location evidence="1">Membrane</location>
        <topology evidence="1">Multi-pass membrane protein</topology>
    </subcellularLocation>
</comment>
<dbReference type="PANTHER" id="PTHR43394:SF27">
    <property type="entry name" value="ATP-DEPENDENT TRANSLOCASE ABCB1-LIKE"/>
    <property type="match status" value="1"/>
</dbReference>
<feature type="domain" description="ABC transmembrane type-1" evidence="6">
    <location>
        <begin position="62"/>
        <end position="219"/>
    </location>
</feature>
<dbReference type="AlphaFoldDB" id="A0A0L8GKH3"/>
<dbReference type="PANTHER" id="PTHR43394">
    <property type="entry name" value="ATP-DEPENDENT PERMEASE MDL1, MITOCHONDRIAL"/>
    <property type="match status" value="1"/>
</dbReference>
<dbReference type="STRING" id="37653.A0A0L8GKH3"/>
<reference evidence="7" key="1">
    <citation type="submission" date="2015-07" db="EMBL/GenBank/DDBJ databases">
        <title>MeaNS - Measles Nucleotide Surveillance Program.</title>
        <authorList>
            <person name="Tran T."/>
            <person name="Druce J."/>
        </authorList>
    </citation>
    <scope>NUCLEOTIDE SEQUENCE</scope>
    <source>
        <strain evidence="7">UCB-OBI-ISO-001</strain>
        <tissue evidence="7">Gonad</tissue>
    </source>
</reference>
<sequence>MIIATILSAIHGMVIVVYVIVFSDVAKKLAESHLTVERICNFNDTVPDEVVLDEISDDIYQFLALAGAVFVGSFGNALWRISTDRQMLCMRKNVMRSILRQDLSWFDKHTPGMLINYQAESMITISRGMGSSFGTLVQTICGCIGAIAVGFSYQWKVTLVLLSVIPLVSLTTFAVNKVVKISAYKENLAYEKAGDMTEEVISSIKTVVAFGGEKKEIQR</sequence>
<feature type="transmembrane region" description="Helical" evidence="5">
    <location>
        <begin position="157"/>
        <end position="175"/>
    </location>
</feature>
<feature type="transmembrane region" description="Helical" evidence="5">
    <location>
        <begin position="59"/>
        <end position="81"/>
    </location>
</feature>
<evidence type="ECO:0000256" key="1">
    <source>
        <dbReference type="ARBA" id="ARBA00004141"/>
    </source>
</evidence>
<dbReference type="GO" id="GO:0090374">
    <property type="term" value="P:oligopeptide export from mitochondrion"/>
    <property type="evidence" value="ECO:0007669"/>
    <property type="project" value="TreeGrafter"/>
</dbReference>
<dbReference type="Gene3D" id="1.20.1560.10">
    <property type="entry name" value="ABC transporter type 1, transmembrane domain"/>
    <property type="match status" value="1"/>
</dbReference>
<keyword evidence="2 5" id="KW-0812">Transmembrane</keyword>
<keyword evidence="3 5" id="KW-1133">Transmembrane helix</keyword>
<evidence type="ECO:0000256" key="2">
    <source>
        <dbReference type="ARBA" id="ARBA00022692"/>
    </source>
</evidence>
<dbReference type="InterPro" id="IPR011527">
    <property type="entry name" value="ABC1_TM_dom"/>
</dbReference>
<dbReference type="Pfam" id="PF00664">
    <property type="entry name" value="ABC_membrane"/>
    <property type="match status" value="1"/>
</dbReference>
<dbReference type="GO" id="GO:0005524">
    <property type="term" value="F:ATP binding"/>
    <property type="evidence" value="ECO:0007669"/>
    <property type="project" value="InterPro"/>
</dbReference>
<dbReference type="InterPro" id="IPR036640">
    <property type="entry name" value="ABC1_TM_sf"/>
</dbReference>
<evidence type="ECO:0000256" key="5">
    <source>
        <dbReference type="SAM" id="Phobius"/>
    </source>
</evidence>
<protein>
    <recommendedName>
        <fullName evidence="6">ABC transmembrane type-1 domain-containing protein</fullName>
    </recommendedName>
</protein>
<dbReference type="GO" id="GO:0005743">
    <property type="term" value="C:mitochondrial inner membrane"/>
    <property type="evidence" value="ECO:0007669"/>
    <property type="project" value="TreeGrafter"/>
</dbReference>
<dbReference type="InterPro" id="IPR039421">
    <property type="entry name" value="Type_1_exporter"/>
</dbReference>
<dbReference type="GO" id="GO:0015421">
    <property type="term" value="F:ABC-type oligopeptide transporter activity"/>
    <property type="evidence" value="ECO:0007669"/>
    <property type="project" value="TreeGrafter"/>
</dbReference>
<organism evidence="7">
    <name type="scientific">Octopus bimaculoides</name>
    <name type="common">California two-spotted octopus</name>
    <dbReference type="NCBI Taxonomy" id="37653"/>
    <lineage>
        <taxon>Eukaryota</taxon>
        <taxon>Metazoa</taxon>
        <taxon>Spiralia</taxon>
        <taxon>Lophotrochozoa</taxon>
        <taxon>Mollusca</taxon>
        <taxon>Cephalopoda</taxon>
        <taxon>Coleoidea</taxon>
        <taxon>Octopodiformes</taxon>
        <taxon>Octopoda</taxon>
        <taxon>Incirrata</taxon>
        <taxon>Octopodidae</taxon>
        <taxon>Octopus</taxon>
    </lineage>
</organism>
<dbReference type="CDD" id="cd18577">
    <property type="entry name" value="ABC_6TM_Pgp_ABCB1_D1_like"/>
    <property type="match status" value="1"/>
</dbReference>